<keyword evidence="3" id="KW-1185">Reference proteome</keyword>
<sequence length="82" mass="8529">MTGPPCDAPGNPATAKRAAPGDCGMSRSEGGETNRHLRRRVSPPALAERPGAFPGHGRLGGRYGASGGAGSGRLHRNRRERE</sequence>
<proteinExistence type="predicted"/>
<evidence type="ECO:0000313" key="3">
    <source>
        <dbReference type="Proteomes" id="UP001501676"/>
    </source>
</evidence>
<protein>
    <submittedName>
        <fullName evidence="2">Uncharacterized protein</fullName>
    </submittedName>
</protein>
<evidence type="ECO:0000313" key="2">
    <source>
        <dbReference type="EMBL" id="GAA3385380.1"/>
    </source>
</evidence>
<name>A0ABP6SVU6_9ACTN</name>
<comment type="caution">
    <text evidence="2">The sequence shown here is derived from an EMBL/GenBank/DDBJ whole genome shotgun (WGS) entry which is preliminary data.</text>
</comment>
<organism evidence="2 3">
    <name type="scientific">Cryptosporangium minutisporangium</name>
    <dbReference type="NCBI Taxonomy" id="113569"/>
    <lineage>
        <taxon>Bacteria</taxon>
        <taxon>Bacillati</taxon>
        <taxon>Actinomycetota</taxon>
        <taxon>Actinomycetes</taxon>
        <taxon>Cryptosporangiales</taxon>
        <taxon>Cryptosporangiaceae</taxon>
        <taxon>Cryptosporangium</taxon>
    </lineage>
</organism>
<feature type="compositionally biased region" description="Gly residues" evidence="1">
    <location>
        <begin position="57"/>
        <end position="71"/>
    </location>
</feature>
<dbReference type="Proteomes" id="UP001501676">
    <property type="component" value="Unassembled WGS sequence"/>
</dbReference>
<dbReference type="EMBL" id="BAAAYN010000011">
    <property type="protein sequence ID" value="GAA3385380.1"/>
    <property type="molecule type" value="Genomic_DNA"/>
</dbReference>
<feature type="region of interest" description="Disordered" evidence="1">
    <location>
        <begin position="1"/>
        <end position="82"/>
    </location>
</feature>
<gene>
    <name evidence="2" type="ORF">GCM10020369_18660</name>
</gene>
<accession>A0ABP6SVU6</accession>
<evidence type="ECO:0000256" key="1">
    <source>
        <dbReference type="SAM" id="MobiDB-lite"/>
    </source>
</evidence>
<feature type="compositionally biased region" description="Basic residues" evidence="1">
    <location>
        <begin position="73"/>
        <end position="82"/>
    </location>
</feature>
<reference evidence="3" key="1">
    <citation type="journal article" date="2019" name="Int. J. Syst. Evol. Microbiol.">
        <title>The Global Catalogue of Microorganisms (GCM) 10K type strain sequencing project: providing services to taxonomists for standard genome sequencing and annotation.</title>
        <authorList>
            <consortium name="The Broad Institute Genomics Platform"/>
            <consortium name="The Broad Institute Genome Sequencing Center for Infectious Disease"/>
            <person name="Wu L."/>
            <person name="Ma J."/>
        </authorList>
    </citation>
    <scope>NUCLEOTIDE SEQUENCE [LARGE SCALE GENOMIC DNA]</scope>
    <source>
        <strain evidence="3">JCM 9458</strain>
    </source>
</reference>